<proteinExistence type="inferred from homology"/>
<dbReference type="InterPro" id="IPR020845">
    <property type="entry name" value="AMP-binding_CS"/>
</dbReference>
<dbReference type="InterPro" id="IPR000873">
    <property type="entry name" value="AMP-dep_synth/lig_dom"/>
</dbReference>
<dbReference type="PANTHER" id="PTHR43201">
    <property type="entry name" value="ACYL-COA SYNTHETASE"/>
    <property type="match status" value="1"/>
</dbReference>
<evidence type="ECO:0000313" key="5">
    <source>
        <dbReference type="Proteomes" id="UP001413721"/>
    </source>
</evidence>
<evidence type="ECO:0000259" key="3">
    <source>
        <dbReference type="Pfam" id="PF13193"/>
    </source>
</evidence>
<keyword evidence="5" id="KW-1185">Reference proteome</keyword>
<dbReference type="Gene3D" id="3.40.50.12780">
    <property type="entry name" value="N-terminal domain of ligase-like"/>
    <property type="match status" value="1"/>
</dbReference>
<evidence type="ECO:0000259" key="2">
    <source>
        <dbReference type="Pfam" id="PF00501"/>
    </source>
</evidence>
<feature type="domain" description="AMP-binding enzyme C-terminal" evidence="3">
    <location>
        <begin position="429"/>
        <end position="507"/>
    </location>
</feature>
<dbReference type="InterPro" id="IPR025110">
    <property type="entry name" value="AMP-bd_C"/>
</dbReference>
<dbReference type="Gene3D" id="3.30.300.30">
    <property type="match status" value="1"/>
</dbReference>
<comment type="caution">
    <text evidence="4">The sequence shown here is derived from an EMBL/GenBank/DDBJ whole genome shotgun (WGS) entry which is preliminary data.</text>
</comment>
<dbReference type="InterPro" id="IPR042099">
    <property type="entry name" value="ANL_N_sf"/>
</dbReference>
<dbReference type="PROSITE" id="PS00455">
    <property type="entry name" value="AMP_BINDING"/>
    <property type="match status" value="1"/>
</dbReference>
<evidence type="ECO:0000256" key="1">
    <source>
        <dbReference type="ARBA" id="ARBA00006432"/>
    </source>
</evidence>
<dbReference type="SUPFAM" id="SSF56801">
    <property type="entry name" value="Acetyl-CoA synthetase-like"/>
    <property type="match status" value="1"/>
</dbReference>
<dbReference type="PANTHER" id="PTHR43201:SF8">
    <property type="entry name" value="ACYL-COA SYNTHETASE FAMILY MEMBER 3"/>
    <property type="match status" value="1"/>
</dbReference>
<protein>
    <submittedName>
        <fullName evidence="4">AMP-binding protein</fullName>
    </submittedName>
</protein>
<dbReference type="EMBL" id="JBBKTW010000005">
    <property type="protein sequence ID" value="MEN2989611.1"/>
    <property type="molecule type" value="Genomic_DNA"/>
</dbReference>
<dbReference type="Pfam" id="PF13193">
    <property type="entry name" value="AMP-binding_C"/>
    <property type="match status" value="1"/>
</dbReference>
<dbReference type="Pfam" id="PF00501">
    <property type="entry name" value="AMP-binding"/>
    <property type="match status" value="1"/>
</dbReference>
<gene>
    <name evidence="4" type="ORF">WG926_14945</name>
</gene>
<sequence>MQYGLRDWALREPGRPALEFDEGPVSYGDLEALANRYAQLFRHHGLARGDHVAAILGNTADSIALVWAAYRCGLYYTPVANTFSASEIAYVVDNCDARMVLADARYADTTAALATMPDQGRQPPLGRQPPHPRQHYAIGDIAGFAPVGPALAAMPTTPVADETPGALMMYSSGTTGAPKGIWRPLWTCEEAGDGPPVFARDLIQIFGLTSELRYLSPAPLYHAAPLRWSLAITAAGGTAVIMRKFDAEHALHLIETRGITMSQWVPTMFRRLLDLPAARRAAFHAPWHRTAIHAAAPCSPDLKRAMIDWWGPILTEYYSGTESVGLTCLDTAEWLRKTGSVGRAVKGVLHVLDHDDRELPPGRTGRVFFSGISAFQYYKDPEKTAGQTSRQGFQTLGEIGRVDDDGYLFLADRQGDLIISGGVNVYPQEIEYAIEELPLVAECAVAAKPHADYGETPIAFVVPSQAVTDEAAFIDAVADFCRNRLGRTKQPREIRVVDRLPRSDIGKLLRRVLRDQLRAEPDGGS</sequence>
<name>A0ABU9YLE0_9PROT</name>
<feature type="domain" description="AMP-dependent synthetase/ligase" evidence="2">
    <location>
        <begin position="6"/>
        <end position="378"/>
    </location>
</feature>
<dbReference type="RefSeq" id="WP_345937657.1">
    <property type="nucleotide sequence ID" value="NZ_JBBKTW010000005.1"/>
</dbReference>
<dbReference type="InterPro" id="IPR045851">
    <property type="entry name" value="AMP-bd_C_sf"/>
</dbReference>
<dbReference type="Proteomes" id="UP001413721">
    <property type="component" value="Unassembled WGS sequence"/>
</dbReference>
<accession>A0ABU9YLE0</accession>
<organism evidence="4 5">
    <name type="scientific">Tistrella arctica</name>
    <dbReference type="NCBI Taxonomy" id="3133430"/>
    <lineage>
        <taxon>Bacteria</taxon>
        <taxon>Pseudomonadati</taxon>
        <taxon>Pseudomonadota</taxon>
        <taxon>Alphaproteobacteria</taxon>
        <taxon>Geminicoccales</taxon>
        <taxon>Geminicoccaceae</taxon>
        <taxon>Tistrella</taxon>
    </lineage>
</organism>
<reference evidence="4 5" key="1">
    <citation type="submission" date="2024-03" db="EMBL/GenBank/DDBJ databases">
        <title>High-quality draft genome sequencing of Tistrella sp. BH-R2-4.</title>
        <authorList>
            <person name="Dong C."/>
        </authorList>
    </citation>
    <scope>NUCLEOTIDE SEQUENCE [LARGE SCALE GENOMIC DNA]</scope>
    <source>
        <strain evidence="4 5">BH-R2-4</strain>
    </source>
</reference>
<comment type="similarity">
    <text evidence="1">Belongs to the ATP-dependent AMP-binding enzyme family.</text>
</comment>
<evidence type="ECO:0000313" key="4">
    <source>
        <dbReference type="EMBL" id="MEN2989611.1"/>
    </source>
</evidence>